<comment type="function">
    <text evidence="7">Catalyzes the conversion of long-chain fatty acids to their active form acyl-CoAs for both synthesis of cellular lipids, and degradation via beta-oxidation.</text>
</comment>
<protein>
    <recommendedName>
        <fullName evidence="6 7">Long-chain-fatty-acid--CoA ligase</fullName>
        <ecNumber evidence="6 7">6.2.1.3</ecNumber>
    </recommendedName>
</protein>
<dbReference type="CDD" id="cd05927">
    <property type="entry name" value="LC-FACS_euk"/>
    <property type="match status" value="1"/>
</dbReference>
<evidence type="ECO:0000313" key="10">
    <source>
        <dbReference type="Proteomes" id="UP000794436"/>
    </source>
</evidence>
<dbReference type="GO" id="GO:0005524">
    <property type="term" value="F:ATP binding"/>
    <property type="evidence" value="ECO:0007669"/>
    <property type="project" value="UniProtKB-KW"/>
</dbReference>
<dbReference type="Proteomes" id="UP000794436">
    <property type="component" value="Unassembled WGS sequence"/>
</dbReference>
<dbReference type="AlphaFoldDB" id="A0A8K1CRL6"/>
<evidence type="ECO:0000256" key="5">
    <source>
        <dbReference type="ARBA" id="ARBA00022840"/>
    </source>
</evidence>
<sequence length="663" mass="73546">MGGATSTELPMSEIEFESYQGHRYSIEMPNTREATRGPVYMTEMLELDPLKLTLYECLLSGLAMENGSRPLYGTRKIVDGQPGEYEFLTYQQVFDRVEAVAAGLTKFAGVKRQEMVGIFSKNRLEWCVSAHACDRMAYVLVPLYDTLGPEAVPYIVNQTELTTLLCAGELLTKVLSLKEKCPTLKNIVSFDEPTEEQRQLAKQNDLELVSFKDMEALGEQHPIPADPGLADDISTICYTSGTTGNPKGVILLQRNLATIASITEKRLNLNSDIVHISYLPLPHVFERLVIASINRLGGCAGFYRGDIATLMDDVVALKPTQFCAVPRVFNRLYDKITQGVEAAGGVKKLIFDQAYASKKAYLAEGYTTHALWDSIVFAKLREILGGRVNFMLSGSAPLSQEVKEFLKIVFNCDVIEGLGMSETSGGLVVASPEMTLGPHVGAPLPNMLVRLEDVPEMGYSSNDKPRPRGEILCKGPIVFPGYYKNPELTNEAFDADGWFHTGDIGCWNADGTISVIDRKKNIFKLSQGEYVAAEKIENVYFKSKYVAQIFVYGDSFQNALVGIVVPDPEVTVAWGLEHGRSKEDVTVAKVVEDPEFQQEVLDDMTRVGKAAELRGFEFVKKIHIQAEPFGVDEGLVTPTFKLKRPQLKAYFKDRIDALYAQLK</sequence>
<evidence type="ECO:0000256" key="3">
    <source>
        <dbReference type="ARBA" id="ARBA00022741"/>
    </source>
</evidence>
<dbReference type="PROSITE" id="PS00455">
    <property type="entry name" value="AMP_BINDING"/>
    <property type="match status" value="1"/>
</dbReference>
<dbReference type="EC" id="6.2.1.3" evidence="6 7"/>
<dbReference type="InterPro" id="IPR042099">
    <property type="entry name" value="ANL_N_sf"/>
</dbReference>
<dbReference type="Gene3D" id="3.40.50.12780">
    <property type="entry name" value="N-terminal domain of ligase-like"/>
    <property type="match status" value="1"/>
</dbReference>
<keyword evidence="5 7" id="KW-0067">ATP-binding</keyword>
<keyword evidence="2 7" id="KW-0436">Ligase</keyword>
<name>A0A8K1CRL6_PYTOL</name>
<dbReference type="PANTHER" id="PTHR43272">
    <property type="entry name" value="LONG-CHAIN-FATTY-ACID--COA LIGASE"/>
    <property type="match status" value="1"/>
</dbReference>
<evidence type="ECO:0000256" key="6">
    <source>
        <dbReference type="ARBA" id="ARBA00026121"/>
    </source>
</evidence>
<evidence type="ECO:0000256" key="7">
    <source>
        <dbReference type="RuleBase" id="RU369030"/>
    </source>
</evidence>
<keyword evidence="3 7" id="KW-0547">Nucleotide-binding</keyword>
<comment type="similarity">
    <text evidence="1 7">Belongs to the ATP-dependent AMP-binding enzyme family.</text>
</comment>
<evidence type="ECO:0000259" key="8">
    <source>
        <dbReference type="Pfam" id="PF00501"/>
    </source>
</evidence>
<dbReference type="GO" id="GO:0004467">
    <property type="term" value="F:long-chain fatty acid-CoA ligase activity"/>
    <property type="evidence" value="ECO:0007669"/>
    <property type="project" value="UniProtKB-EC"/>
</dbReference>
<evidence type="ECO:0000256" key="2">
    <source>
        <dbReference type="ARBA" id="ARBA00022598"/>
    </source>
</evidence>
<dbReference type="InterPro" id="IPR020845">
    <property type="entry name" value="AMP-binding_CS"/>
</dbReference>
<evidence type="ECO:0000256" key="4">
    <source>
        <dbReference type="ARBA" id="ARBA00022832"/>
    </source>
</evidence>
<proteinExistence type="inferred from homology"/>
<dbReference type="GO" id="GO:0005783">
    <property type="term" value="C:endoplasmic reticulum"/>
    <property type="evidence" value="ECO:0007669"/>
    <property type="project" value="TreeGrafter"/>
</dbReference>
<dbReference type="InterPro" id="IPR000873">
    <property type="entry name" value="AMP-dep_synth/lig_dom"/>
</dbReference>
<dbReference type="Pfam" id="PF00501">
    <property type="entry name" value="AMP-binding"/>
    <property type="match status" value="1"/>
</dbReference>
<dbReference type="SUPFAM" id="SSF56801">
    <property type="entry name" value="Acetyl-CoA synthetase-like"/>
    <property type="match status" value="1"/>
</dbReference>
<dbReference type="OrthoDB" id="1700726at2759"/>
<comment type="caution">
    <text evidence="9">The sequence shown here is derived from an EMBL/GenBank/DDBJ whole genome shotgun (WGS) entry which is preliminary data.</text>
</comment>
<dbReference type="GO" id="GO:0016020">
    <property type="term" value="C:membrane"/>
    <property type="evidence" value="ECO:0007669"/>
    <property type="project" value="TreeGrafter"/>
</dbReference>
<evidence type="ECO:0000313" key="9">
    <source>
        <dbReference type="EMBL" id="TMW67698.1"/>
    </source>
</evidence>
<accession>A0A8K1CRL6</accession>
<organism evidence="9 10">
    <name type="scientific">Pythium oligandrum</name>
    <name type="common">Mycoparasitic fungus</name>
    <dbReference type="NCBI Taxonomy" id="41045"/>
    <lineage>
        <taxon>Eukaryota</taxon>
        <taxon>Sar</taxon>
        <taxon>Stramenopiles</taxon>
        <taxon>Oomycota</taxon>
        <taxon>Peronosporomycetes</taxon>
        <taxon>Pythiales</taxon>
        <taxon>Pythiaceae</taxon>
        <taxon>Pythium</taxon>
    </lineage>
</organism>
<feature type="domain" description="AMP-dependent synthetase/ligase" evidence="8">
    <location>
        <begin position="78"/>
        <end position="483"/>
    </location>
</feature>
<gene>
    <name evidence="9" type="ORF">Poli38472_011318</name>
</gene>
<keyword evidence="10" id="KW-1185">Reference proteome</keyword>
<dbReference type="PANTHER" id="PTHR43272:SF33">
    <property type="entry name" value="AMP-BINDING DOMAIN-CONTAINING PROTEIN-RELATED"/>
    <property type="match status" value="1"/>
</dbReference>
<dbReference type="EMBL" id="SPLM01000004">
    <property type="protein sequence ID" value="TMW67698.1"/>
    <property type="molecule type" value="Genomic_DNA"/>
</dbReference>
<keyword evidence="7" id="KW-0443">Lipid metabolism</keyword>
<reference evidence="9" key="1">
    <citation type="submission" date="2019-03" db="EMBL/GenBank/DDBJ databases">
        <title>Long read genome sequence of the mycoparasitic Pythium oligandrum ATCC 38472 isolated from sugarbeet rhizosphere.</title>
        <authorList>
            <person name="Gaulin E."/>
        </authorList>
    </citation>
    <scope>NUCLEOTIDE SEQUENCE</scope>
    <source>
        <strain evidence="9">ATCC 38472_TT</strain>
    </source>
</reference>
<dbReference type="InterPro" id="IPR045311">
    <property type="entry name" value="LC-FACS_euk"/>
</dbReference>
<evidence type="ECO:0000256" key="1">
    <source>
        <dbReference type="ARBA" id="ARBA00006432"/>
    </source>
</evidence>
<comment type="catalytic activity">
    <reaction evidence="7">
        <text>a long-chain fatty acid + ATP + CoA = a long-chain fatty acyl-CoA + AMP + diphosphate</text>
        <dbReference type="Rhea" id="RHEA:15421"/>
        <dbReference type="ChEBI" id="CHEBI:30616"/>
        <dbReference type="ChEBI" id="CHEBI:33019"/>
        <dbReference type="ChEBI" id="CHEBI:57287"/>
        <dbReference type="ChEBI" id="CHEBI:57560"/>
        <dbReference type="ChEBI" id="CHEBI:83139"/>
        <dbReference type="ChEBI" id="CHEBI:456215"/>
        <dbReference type="EC" id="6.2.1.3"/>
    </reaction>
</comment>
<keyword evidence="4 7" id="KW-0276">Fatty acid metabolism</keyword>